<evidence type="ECO:0000259" key="1">
    <source>
        <dbReference type="Pfam" id="PF01979"/>
    </source>
</evidence>
<dbReference type="InterPro" id="IPR006680">
    <property type="entry name" value="Amidohydro-rel"/>
</dbReference>
<accession>A0A4S4JX60</accession>
<evidence type="ECO:0000313" key="3">
    <source>
        <dbReference type="Proteomes" id="UP000297014"/>
    </source>
</evidence>
<evidence type="ECO:0000313" key="2">
    <source>
        <dbReference type="EMBL" id="THG89826.1"/>
    </source>
</evidence>
<dbReference type="InterPro" id="IPR011059">
    <property type="entry name" value="Metal-dep_hydrolase_composite"/>
</dbReference>
<dbReference type="Pfam" id="PF01979">
    <property type="entry name" value="Amidohydro_1"/>
    <property type="match status" value="1"/>
</dbReference>
<dbReference type="AlphaFoldDB" id="A0A4S4JX60"/>
<feature type="domain" description="Amidohydrolase-related" evidence="1">
    <location>
        <begin position="1"/>
        <end position="49"/>
    </location>
</feature>
<comment type="caution">
    <text evidence="2">The sequence shown here is derived from an EMBL/GenBank/DDBJ whole genome shotgun (WGS) entry which is preliminary data.</text>
</comment>
<dbReference type="EMBL" id="JALP01000194">
    <property type="protein sequence ID" value="THG89826.1"/>
    <property type="molecule type" value="Genomic_DNA"/>
</dbReference>
<reference evidence="2 3" key="1">
    <citation type="submission" date="2014-01" db="EMBL/GenBank/DDBJ databases">
        <title>Draft genome sequencing of Bacillus alcalophilus CGMCC 1.3604.</title>
        <authorList>
            <person name="Yang J."/>
            <person name="Diao L."/>
            <person name="Yang S."/>
        </authorList>
    </citation>
    <scope>NUCLEOTIDE SEQUENCE [LARGE SCALE GENOMIC DNA]</scope>
    <source>
        <strain evidence="2 3">CGMCC 1.3604</strain>
    </source>
</reference>
<organism evidence="2 3">
    <name type="scientific">Alkalihalobacillus alcalophilus ATCC 27647 = CGMCC 1.3604</name>
    <dbReference type="NCBI Taxonomy" id="1218173"/>
    <lineage>
        <taxon>Bacteria</taxon>
        <taxon>Bacillati</taxon>
        <taxon>Bacillota</taxon>
        <taxon>Bacilli</taxon>
        <taxon>Bacillales</taxon>
        <taxon>Bacillaceae</taxon>
        <taxon>Alkalihalobacillus</taxon>
    </lineage>
</organism>
<sequence length="66" mass="7193">MVTINPAKAVNLAHELGSIAPGKKADLLIIERMEDGYPMITTTMVNGVLLTQTKYRTNSYAEEVIG</sequence>
<gene>
    <name evidence="2" type="ORF">AJ85_15080</name>
</gene>
<dbReference type="Proteomes" id="UP000297014">
    <property type="component" value="Unassembled WGS sequence"/>
</dbReference>
<protein>
    <recommendedName>
        <fullName evidence="1">Amidohydrolase-related domain-containing protein</fullName>
    </recommendedName>
</protein>
<name>A0A4S4JX60_ALKAL</name>
<dbReference type="Gene3D" id="2.30.40.10">
    <property type="entry name" value="Urease, subunit C, domain 1"/>
    <property type="match status" value="1"/>
</dbReference>
<proteinExistence type="predicted"/>
<dbReference type="GO" id="GO:0016810">
    <property type="term" value="F:hydrolase activity, acting on carbon-nitrogen (but not peptide) bonds"/>
    <property type="evidence" value="ECO:0007669"/>
    <property type="project" value="InterPro"/>
</dbReference>